<dbReference type="PANTHER" id="PTHR22779">
    <property type="entry name" value="SD17342P"/>
    <property type="match status" value="1"/>
</dbReference>
<evidence type="ECO:0008006" key="9">
    <source>
        <dbReference type="Google" id="ProtNLM"/>
    </source>
</evidence>
<evidence type="ECO:0000256" key="6">
    <source>
        <dbReference type="SAM" id="Phobius"/>
    </source>
</evidence>
<reference evidence="7" key="1">
    <citation type="submission" date="2014-12" db="EMBL/GenBank/DDBJ databases">
        <title>Genome Sequence of Valsa Canker Pathogens Uncovers a Specific Adaption of Colonization on Woody Bark.</title>
        <authorList>
            <person name="Yin Z."/>
            <person name="Liu H."/>
            <person name="Gao X."/>
            <person name="Li Z."/>
            <person name="Song N."/>
            <person name="Ke X."/>
            <person name="Dai Q."/>
            <person name="Wu Y."/>
            <person name="Sun Y."/>
            <person name="Xu J.-R."/>
            <person name="Kang Z.K."/>
            <person name="Wang L."/>
            <person name="Huang L."/>
        </authorList>
    </citation>
    <scope>NUCLEOTIDE SEQUENCE [LARGE SCALE GENOMIC DNA]</scope>
    <source>
        <strain evidence="7">03-8</strain>
    </source>
</reference>
<evidence type="ECO:0000313" key="7">
    <source>
        <dbReference type="EMBL" id="KUI65553.1"/>
    </source>
</evidence>
<dbReference type="AlphaFoldDB" id="A0A194VNK7"/>
<gene>
    <name evidence="7" type="ORF">VM1G_00307</name>
</gene>
<keyword evidence="8" id="KW-1185">Reference proteome</keyword>
<dbReference type="EMBL" id="CM003098">
    <property type="protein sequence ID" value="KUI65553.1"/>
    <property type="molecule type" value="Genomic_DNA"/>
</dbReference>
<comment type="similarity">
    <text evidence="2">Belongs to the TMEM170 family.</text>
</comment>
<name>A0A194VNK7_CYTMA</name>
<accession>A0A194VNK7</accession>
<evidence type="ECO:0000256" key="3">
    <source>
        <dbReference type="ARBA" id="ARBA00022692"/>
    </source>
</evidence>
<evidence type="ECO:0000256" key="2">
    <source>
        <dbReference type="ARBA" id="ARBA00006325"/>
    </source>
</evidence>
<keyword evidence="3 6" id="KW-0812">Transmembrane</keyword>
<evidence type="ECO:0000256" key="5">
    <source>
        <dbReference type="ARBA" id="ARBA00023136"/>
    </source>
</evidence>
<sequence length="128" mass="14520">MADPTLPAASQHEQFPPVNYATPRWPSLFWPPLEDRFVLYYLADMWRFTLIWTVVMYACFHWAAVGIALMVQIGKRGKTNWKYLWTVPIIYSGIAAVEAFIAGSVTGAMLVALIPMVLKKPHTVTVFC</sequence>
<dbReference type="OrthoDB" id="2131401at2759"/>
<proteinExistence type="inferred from homology"/>
<organism evidence="7 8">
    <name type="scientific">Cytospora mali</name>
    <name type="common">Apple Valsa canker fungus</name>
    <name type="synonym">Valsa mali</name>
    <dbReference type="NCBI Taxonomy" id="578113"/>
    <lineage>
        <taxon>Eukaryota</taxon>
        <taxon>Fungi</taxon>
        <taxon>Dikarya</taxon>
        <taxon>Ascomycota</taxon>
        <taxon>Pezizomycotina</taxon>
        <taxon>Sordariomycetes</taxon>
        <taxon>Sordariomycetidae</taxon>
        <taxon>Diaporthales</taxon>
        <taxon>Cytosporaceae</taxon>
        <taxon>Cytospora</taxon>
    </lineage>
</organism>
<dbReference type="Proteomes" id="UP000078559">
    <property type="component" value="Chromosome 1"/>
</dbReference>
<dbReference type="PANTHER" id="PTHR22779:SF6">
    <property type="entry name" value="SD17342P"/>
    <property type="match status" value="1"/>
</dbReference>
<evidence type="ECO:0000256" key="4">
    <source>
        <dbReference type="ARBA" id="ARBA00022989"/>
    </source>
</evidence>
<dbReference type="GO" id="GO:0016020">
    <property type="term" value="C:membrane"/>
    <property type="evidence" value="ECO:0007669"/>
    <property type="project" value="UniProtKB-SubCell"/>
</dbReference>
<dbReference type="InterPro" id="IPR019334">
    <property type="entry name" value="TMEM170A/B/YPR153W-like"/>
</dbReference>
<feature type="transmembrane region" description="Helical" evidence="6">
    <location>
        <begin position="83"/>
        <end position="114"/>
    </location>
</feature>
<keyword evidence="5 6" id="KW-0472">Membrane</keyword>
<protein>
    <recommendedName>
        <fullName evidence="9">Integral membrane protein</fullName>
    </recommendedName>
</protein>
<dbReference type="Pfam" id="PF10190">
    <property type="entry name" value="Tmemb_170"/>
    <property type="match status" value="1"/>
</dbReference>
<comment type="subcellular location">
    <subcellularLocation>
        <location evidence="1">Membrane</location>
        <topology evidence="1">Multi-pass membrane protein</topology>
    </subcellularLocation>
</comment>
<evidence type="ECO:0000313" key="8">
    <source>
        <dbReference type="Proteomes" id="UP000078559"/>
    </source>
</evidence>
<keyword evidence="4 6" id="KW-1133">Transmembrane helix</keyword>
<feature type="transmembrane region" description="Helical" evidence="6">
    <location>
        <begin position="50"/>
        <end position="71"/>
    </location>
</feature>
<evidence type="ECO:0000256" key="1">
    <source>
        <dbReference type="ARBA" id="ARBA00004141"/>
    </source>
</evidence>